<protein>
    <submittedName>
        <fullName evidence="1">Uncharacterized protein</fullName>
    </submittedName>
</protein>
<comment type="caution">
    <text evidence="1">The sequence shown here is derived from an EMBL/GenBank/DDBJ whole genome shotgun (WGS) entry which is preliminary data.</text>
</comment>
<reference evidence="1 2" key="1">
    <citation type="submission" date="2024-01" db="EMBL/GenBank/DDBJ databases">
        <title>Metagenomic exploration of the rhizosphere soil microbial community and their significance in facilitating the development of wild simulated ginseng.</title>
        <authorList>
            <person name="Huang J."/>
        </authorList>
    </citation>
    <scope>NUCLEOTIDE SEQUENCE [LARGE SCALE GENOMIC DNA]</scope>
    <source>
        <strain evidence="1 2">WY141</strain>
    </source>
</reference>
<accession>A0ABV1QEL4</accession>
<sequence length="51" mass="5592">MRQVENAVALTKKHLTRALVKKAFDEDPEGAGRLSQEITSWAATATRAAPR</sequence>
<proteinExistence type="predicted"/>
<organism evidence="1 2">
    <name type="scientific">Streptomyces microflavus</name>
    <name type="common">Streptomyces lipmanii</name>
    <dbReference type="NCBI Taxonomy" id="1919"/>
    <lineage>
        <taxon>Bacteria</taxon>
        <taxon>Bacillati</taxon>
        <taxon>Actinomycetota</taxon>
        <taxon>Actinomycetes</taxon>
        <taxon>Kitasatosporales</taxon>
        <taxon>Streptomycetaceae</taxon>
        <taxon>Streptomyces</taxon>
    </lineage>
</organism>
<evidence type="ECO:0000313" key="1">
    <source>
        <dbReference type="EMBL" id="MER0429621.1"/>
    </source>
</evidence>
<dbReference type="EMBL" id="JBEJUE010000066">
    <property type="protein sequence ID" value="MER0429621.1"/>
    <property type="molecule type" value="Genomic_DNA"/>
</dbReference>
<keyword evidence="2" id="KW-1185">Reference proteome</keyword>
<name>A0ABV1QEL4_STRMI</name>
<dbReference type="RefSeq" id="WP_350241647.1">
    <property type="nucleotide sequence ID" value="NZ_JBEJUE010000066.1"/>
</dbReference>
<dbReference type="Proteomes" id="UP001456562">
    <property type="component" value="Unassembled WGS sequence"/>
</dbReference>
<evidence type="ECO:0000313" key="2">
    <source>
        <dbReference type="Proteomes" id="UP001456562"/>
    </source>
</evidence>
<gene>
    <name evidence="1" type="ORF">ABR748_36370</name>
</gene>